<evidence type="ECO:0000313" key="3">
    <source>
        <dbReference type="Proteomes" id="UP000228909"/>
    </source>
</evidence>
<sequence length="139" mass="15748">MLNFFKKKKKEPENLAEVLSQFKDLKENFEKISQELENLKKENKFNVQKVGIVRFNPFREVGGNQSFSIALLDGTDSGVVITSLYTRTDNRVYGKPIKNGQSEYLLSEEEKKAIQIAKHGNNKSKFNSKAAGGGNFRPC</sequence>
<evidence type="ECO:0000256" key="1">
    <source>
        <dbReference type="SAM" id="Coils"/>
    </source>
</evidence>
<accession>A0A2H0TJZ1</accession>
<keyword evidence="1" id="KW-0175">Coiled coil</keyword>
<feature type="coiled-coil region" evidence="1">
    <location>
        <begin position="15"/>
        <end position="49"/>
    </location>
</feature>
<name>A0A2H0TJZ1_9BACT</name>
<protein>
    <submittedName>
        <fullName evidence="2">DUF4446 domain-containing protein</fullName>
    </submittedName>
</protein>
<dbReference type="Proteomes" id="UP000228909">
    <property type="component" value="Unassembled WGS sequence"/>
</dbReference>
<dbReference type="Pfam" id="PF14584">
    <property type="entry name" value="DUF4446"/>
    <property type="match status" value="1"/>
</dbReference>
<reference evidence="3" key="1">
    <citation type="submission" date="2017-09" db="EMBL/GenBank/DDBJ databases">
        <title>Depth-based differentiation of microbial function through sediment-hosted aquifers and enrichment of novel symbionts in the deep terrestrial subsurface.</title>
        <authorList>
            <person name="Probst A.J."/>
            <person name="Ladd B."/>
            <person name="Jarett J.K."/>
            <person name="Geller-Mcgrath D.E."/>
            <person name="Sieber C.M.K."/>
            <person name="Emerson J.B."/>
            <person name="Anantharaman K."/>
            <person name="Thomas B.C."/>
            <person name="Malmstrom R."/>
            <person name="Stieglmeier M."/>
            <person name="Klingl A."/>
            <person name="Woyke T."/>
            <person name="Ryan C.M."/>
            <person name="Banfield J.F."/>
        </authorList>
    </citation>
    <scope>NUCLEOTIDE SEQUENCE [LARGE SCALE GENOMIC DNA]</scope>
</reference>
<evidence type="ECO:0000313" key="2">
    <source>
        <dbReference type="EMBL" id="PIR71837.1"/>
    </source>
</evidence>
<dbReference type="InterPro" id="IPR027981">
    <property type="entry name" value="DUF4446"/>
</dbReference>
<organism evidence="2 3">
    <name type="scientific">Candidatus Nealsonbacteria bacterium CG10_big_fil_rev_8_21_14_0_10_37_25</name>
    <dbReference type="NCBI Taxonomy" id="1974711"/>
    <lineage>
        <taxon>Bacteria</taxon>
        <taxon>Candidatus Nealsoniibacteriota</taxon>
    </lineage>
</organism>
<dbReference type="EMBL" id="PFCK01000011">
    <property type="protein sequence ID" value="PIR71837.1"/>
    <property type="molecule type" value="Genomic_DNA"/>
</dbReference>
<comment type="caution">
    <text evidence="2">The sequence shown here is derived from an EMBL/GenBank/DDBJ whole genome shotgun (WGS) entry which is preliminary data.</text>
</comment>
<gene>
    <name evidence="2" type="ORF">COU43_00260</name>
</gene>
<dbReference type="AlphaFoldDB" id="A0A2H0TJZ1"/>
<proteinExistence type="predicted"/>